<dbReference type="InterPro" id="IPR000792">
    <property type="entry name" value="Tscrpt_reg_LuxR_C"/>
</dbReference>
<dbReference type="PROSITE" id="PS50043">
    <property type="entry name" value="HTH_LUXR_2"/>
    <property type="match status" value="1"/>
</dbReference>
<dbReference type="Pfam" id="PF00072">
    <property type="entry name" value="Response_reg"/>
    <property type="match status" value="1"/>
</dbReference>
<evidence type="ECO:0000256" key="2">
    <source>
        <dbReference type="ARBA" id="ARBA00023125"/>
    </source>
</evidence>
<dbReference type="SUPFAM" id="SSF46894">
    <property type="entry name" value="C-terminal effector domain of the bipartite response regulators"/>
    <property type="match status" value="1"/>
</dbReference>
<dbReference type="SUPFAM" id="SSF52172">
    <property type="entry name" value="CheY-like"/>
    <property type="match status" value="1"/>
</dbReference>
<dbReference type="PROSITE" id="PS50110">
    <property type="entry name" value="RESPONSE_REGULATORY"/>
    <property type="match status" value="1"/>
</dbReference>
<dbReference type="Proteomes" id="UP000008495">
    <property type="component" value="Unassembled WGS sequence"/>
</dbReference>
<dbReference type="PANTHER" id="PTHR43214:SF37">
    <property type="entry name" value="TRANSCRIPTIONAL REGULATORY PROTEIN YDFI"/>
    <property type="match status" value="1"/>
</dbReference>
<dbReference type="CDD" id="cd06170">
    <property type="entry name" value="LuxR_C_like"/>
    <property type="match status" value="1"/>
</dbReference>
<evidence type="ECO:0000313" key="7">
    <source>
        <dbReference type="Proteomes" id="UP000008495"/>
    </source>
</evidence>
<dbReference type="Pfam" id="PF00196">
    <property type="entry name" value="GerE"/>
    <property type="match status" value="1"/>
</dbReference>
<evidence type="ECO:0000256" key="3">
    <source>
        <dbReference type="PROSITE-ProRule" id="PRU00169"/>
    </source>
</evidence>
<dbReference type="InterPro" id="IPR001789">
    <property type="entry name" value="Sig_transdc_resp-reg_receiver"/>
</dbReference>
<proteinExistence type="predicted"/>
<dbReference type="InterPro" id="IPR011006">
    <property type="entry name" value="CheY-like_superfamily"/>
</dbReference>
<dbReference type="InterPro" id="IPR039420">
    <property type="entry name" value="WalR-like"/>
</dbReference>
<dbReference type="AlphaFoldDB" id="K6W942"/>
<feature type="domain" description="HTH luxR-type" evidence="4">
    <location>
        <begin position="161"/>
        <end position="226"/>
    </location>
</feature>
<dbReference type="GO" id="GO:0000160">
    <property type="term" value="P:phosphorelay signal transduction system"/>
    <property type="evidence" value="ECO:0007669"/>
    <property type="project" value="InterPro"/>
</dbReference>
<evidence type="ECO:0000259" key="4">
    <source>
        <dbReference type="PROSITE" id="PS50043"/>
    </source>
</evidence>
<accession>K6W942</accession>
<keyword evidence="1 3" id="KW-0597">Phosphoprotein</keyword>
<comment type="caution">
    <text evidence="6">The sequence shown here is derived from an EMBL/GenBank/DDBJ whole genome shotgun (WGS) entry which is preliminary data.</text>
</comment>
<evidence type="ECO:0000259" key="5">
    <source>
        <dbReference type="PROSITE" id="PS50110"/>
    </source>
</evidence>
<dbReference type="GO" id="GO:0006355">
    <property type="term" value="P:regulation of DNA-templated transcription"/>
    <property type="evidence" value="ECO:0007669"/>
    <property type="project" value="InterPro"/>
</dbReference>
<dbReference type="eggNOG" id="COG2197">
    <property type="taxonomic scope" value="Bacteria"/>
</dbReference>
<dbReference type="SMART" id="SM00421">
    <property type="entry name" value="HTH_LUXR"/>
    <property type="match status" value="1"/>
</dbReference>
<protein>
    <submittedName>
        <fullName evidence="6">Putative two-component response regulator</fullName>
    </submittedName>
</protein>
<dbReference type="EMBL" id="BAGZ01000008">
    <property type="protein sequence ID" value="GAB78352.1"/>
    <property type="molecule type" value="Genomic_DNA"/>
</dbReference>
<keyword evidence="2" id="KW-0238">DNA-binding</keyword>
<dbReference type="Gene3D" id="3.40.50.2300">
    <property type="match status" value="1"/>
</dbReference>
<dbReference type="PRINTS" id="PR00038">
    <property type="entry name" value="HTHLUXR"/>
</dbReference>
<dbReference type="CDD" id="cd17535">
    <property type="entry name" value="REC_NarL-like"/>
    <property type="match status" value="1"/>
</dbReference>
<name>K6W942_9MICO</name>
<dbReference type="RefSeq" id="WP_006503107.1">
    <property type="nucleotide sequence ID" value="NZ_BAGZ01000008.1"/>
</dbReference>
<reference evidence="6 7" key="1">
    <citation type="submission" date="2012-08" db="EMBL/GenBank/DDBJ databases">
        <title>Whole genome shotgun sequence of Austwickia chelonae NBRC 105200.</title>
        <authorList>
            <person name="Yoshida I."/>
            <person name="Hosoyama A."/>
            <person name="Tsuchikane K."/>
            <person name="Katsumata H."/>
            <person name="Ando Y."/>
            <person name="Ohji S."/>
            <person name="Hamada M."/>
            <person name="Tamura T."/>
            <person name="Yamazoe A."/>
            <person name="Yamazaki S."/>
            <person name="Fujita N."/>
        </authorList>
    </citation>
    <scope>NUCLEOTIDE SEQUENCE [LARGE SCALE GENOMIC DNA]</scope>
    <source>
        <strain evidence="6 7">NBRC 105200</strain>
    </source>
</reference>
<dbReference type="SMART" id="SM00448">
    <property type="entry name" value="REC"/>
    <property type="match status" value="1"/>
</dbReference>
<dbReference type="OrthoDB" id="9808843at2"/>
<evidence type="ECO:0000256" key="1">
    <source>
        <dbReference type="ARBA" id="ARBA00022553"/>
    </source>
</evidence>
<keyword evidence="7" id="KW-1185">Reference proteome</keyword>
<dbReference type="InterPro" id="IPR058245">
    <property type="entry name" value="NreC/VraR/RcsB-like_REC"/>
</dbReference>
<feature type="domain" description="Response regulatory" evidence="5">
    <location>
        <begin position="17"/>
        <end position="133"/>
    </location>
</feature>
<organism evidence="6 7">
    <name type="scientific">Austwickia chelonae NBRC 105200</name>
    <dbReference type="NCBI Taxonomy" id="1184607"/>
    <lineage>
        <taxon>Bacteria</taxon>
        <taxon>Bacillati</taxon>
        <taxon>Actinomycetota</taxon>
        <taxon>Actinomycetes</taxon>
        <taxon>Micrococcales</taxon>
        <taxon>Dermatophilaceae</taxon>
        <taxon>Austwickia</taxon>
    </lineage>
</organism>
<sequence length="242" mass="26773">MSFVADDSSLSSPGLTRVVIVDDHVLYRRGLDLVLSQEEDIEVVAEADGGRAAIVAVNEHRPDVVVMDVRMPRMNGIEACEQIKRDHPEIQIIMLTTSDDEQDLFDAVRAGANGYLLKDVPPEEVVAGIRTLRWGGSLVSPTMAASLMRQFASLARQDETSGGGGARLTDREREVLVHVARGMGNREIARTLFISENTVKNHVRSILEKLQLHSRVEAAMYAVREHLVDDHGREPRPRHSPG</sequence>
<dbReference type="PANTHER" id="PTHR43214">
    <property type="entry name" value="TWO-COMPONENT RESPONSE REGULATOR"/>
    <property type="match status" value="1"/>
</dbReference>
<dbReference type="PROSITE" id="PS00622">
    <property type="entry name" value="HTH_LUXR_1"/>
    <property type="match status" value="1"/>
</dbReference>
<dbReference type="GO" id="GO:0003677">
    <property type="term" value="F:DNA binding"/>
    <property type="evidence" value="ECO:0007669"/>
    <property type="project" value="UniProtKB-KW"/>
</dbReference>
<feature type="modified residue" description="4-aspartylphosphate" evidence="3">
    <location>
        <position position="68"/>
    </location>
</feature>
<dbReference type="InterPro" id="IPR016032">
    <property type="entry name" value="Sig_transdc_resp-reg_C-effctor"/>
</dbReference>
<dbReference type="STRING" id="100225.SAMN05421595_0869"/>
<evidence type="ECO:0000313" key="6">
    <source>
        <dbReference type="EMBL" id="GAB78352.1"/>
    </source>
</evidence>
<gene>
    <name evidence="6" type="ORF">AUCHE_08_05990</name>
</gene>